<dbReference type="AlphaFoldDB" id="F4RUZ7"/>
<organism evidence="2">
    <name type="scientific">Melampsora larici-populina (strain 98AG31 / pathotype 3-4-7)</name>
    <name type="common">Poplar leaf rust fungus</name>
    <dbReference type="NCBI Taxonomy" id="747676"/>
    <lineage>
        <taxon>Eukaryota</taxon>
        <taxon>Fungi</taxon>
        <taxon>Dikarya</taxon>
        <taxon>Basidiomycota</taxon>
        <taxon>Pucciniomycotina</taxon>
        <taxon>Pucciniomycetes</taxon>
        <taxon>Pucciniales</taxon>
        <taxon>Melampsoraceae</taxon>
        <taxon>Melampsora</taxon>
    </lineage>
</organism>
<evidence type="ECO:0000313" key="2">
    <source>
        <dbReference type="Proteomes" id="UP000001072"/>
    </source>
</evidence>
<accession>F4RUZ7</accession>
<proteinExistence type="predicted"/>
<dbReference type="EMBL" id="GL883122">
    <property type="protein sequence ID" value="EGG03837.1"/>
    <property type="molecule type" value="Genomic_DNA"/>
</dbReference>
<name>F4RUZ7_MELLP</name>
<sequence>MLSFQSLPKFLIMFIVVCITHFAFTKAIKVICAVGFTNTGWDSVCWEKGGKFYSCPTKQCSYNNRQYAPMQGCTLDKTPGASNQQCTAYQLQGARYQCWNSGNVRYMCPKDTNTDFITCSDCKLL</sequence>
<gene>
    <name evidence="1" type="ORF">MELLADRAFT_123282</name>
</gene>
<dbReference type="GeneID" id="18926334"/>
<keyword evidence="2" id="KW-1185">Reference proteome</keyword>
<dbReference type="KEGG" id="mlr:MELLADRAFT_123282"/>
<reference evidence="2" key="1">
    <citation type="journal article" date="2011" name="Proc. Natl. Acad. Sci. U.S.A.">
        <title>Obligate biotrophy features unraveled by the genomic analysis of rust fungi.</title>
        <authorList>
            <person name="Duplessis S."/>
            <person name="Cuomo C.A."/>
            <person name="Lin Y.-C."/>
            <person name="Aerts A."/>
            <person name="Tisserant E."/>
            <person name="Veneault-Fourrey C."/>
            <person name="Joly D.L."/>
            <person name="Hacquard S."/>
            <person name="Amselem J."/>
            <person name="Cantarel B.L."/>
            <person name="Chiu R."/>
            <person name="Coutinho P.M."/>
            <person name="Feau N."/>
            <person name="Field M."/>
            <person name="Frey P."/>
            <person name="Gelhaye E."/>
            <person name="Goldberg J."/>
            <person name="Grabherr M.G."/>
            <person name="Kodira C.D."/>
            <person name="Kohler A."/>
            <person name="Kuees U."/>
            <person name="Lindquist E.A."/>
            <person name="Lucas S.M."/>
            <person name="Mago R."/>
            <person name="Mauceli E."/>
            <person name="Morin E."/>
            <person name="Murat C."/>
            <person name="Pangilinan J.L."/>
            <person name="Park R."/>
            <person name="Pearson M."/>
            <person name="Quesneville H."/>
            <person name="Rouhier N."/>
            <person name="Sakthikumar S."/>
            <person name="Salamov A.A."/>
            <person name="Schmutz J."/>
            <person name="Selles B."/>
            <person name="Shapiro H."/>
            <person name="Tanguay P."/>
            <person name="Tuskan G.A."/>
            <person name="Henrissat B."/>
            <person name="Van de Peer Y."/>
            <person name="Rouze P."/>
            <person name="Ellis J.G."/>
            <person name="Dodds P.N."/>
            <person name="Schein J.E."/>
            <person name="Zhong S."/>
            <person name="Hamelin R.C."/>
            <person name="Grigoriev I.V."/>
            <person name="Szabo L.J."/>
            <person name="Martin F."/>
        </authorList>
    </citation>
    <scope>NUCLEOTIDE SEQUENCE [LARGE SCALE GENOMIC DNA]</scope>
    <source>
        <strain evidence="2">98AG31 / pathotype 3-4-7</strain>
    </source>
</reference>
<protein>
    <submittedName>
        <fullName evidence="1">Secreted protein</fullName>
    </submittedName>
</protein>
<dbReference type="Proteomes" id="UP000001072">
    <property type="component" value="Unassembled WGS sequence"/>
</dbReference>
<dbReference type="VEuPathDB" id="FungiDB:MELLADRAFT_123282"/>
<dbReference type="RefSeq" id="XP_007412951.1">
    <property type="nucleotide sequence ID" value="XM_007412889.1"/>
</dbReference>
<dbReference type="HOGENOM" id="CLU_150810_1_0_1"/>
<evidence type="ECO:0000313" key="1">
    <source>
        <dbReference type="EMBL" id="EGG03837.1"/>
    </source>
</evidence>
<dbReference type="InParanoid" id="F4RUZ7"/>